<evidence type="ECO:0000313" key="2">
    <source>
        <dbReference type="EMBL" id="GID69796.1"/>
    </source>
</evidence>
<name>A0A919IRC4_9ACTN</name>
<keyword evidence="3" id="KW-1185">Reference proteome</keyword>
<reference evidence="2" key="1">
    <citation type="submission" date="2021-01" db="EMBL/GenBank/DDBJ databases">
        <title>Whole genome shotgun sequence of Actinoplanes cyaneus NBRC 14990.</title>
        <authorList>
            <person name="Komaki H."/>
            <person name="Tamura T."/>
        </authorList>
    </citation>
    <scope>NUCLEOTIDE SEQUENCE</scope>
    <source>
        <strain evidence="2">NBRC 14990</strain>
    </source>
</reference>
<gene>
    <name evidence="2" type="ORF">Acy02nite_76770</name>
</gene>
<organism evidence="2 3">
    <name type="scientific">Actinoplanes cyaneus</name>
    <dbReference type="NCBI Taxonomy" id="52696"/>
    <lineage>
        <taxon>Bacteria</taxon>
        <taxon>Bacillati</taxon>
        <taxon>Actinomycetota</taxon>
        <taxon>Actinomycetes</taxon>
        <taxon>Micromonosporales</taxon>
        <taxon>Micromonosporaceae</taxon>
        <taxon>Actinoplanes</taxon>
    </lineage>
</organism>
<sequence>MSRRAADRIGMLGVVADSGGTAHSEGVLSRRLAGRITSAGGGRPATSATKEAAGQAGVVPTA</sequence>
<evidence type="ECO:0000313" key="3">
    <source>
        <dbReference type="Proteomes" id="UP000619479"/>
    </source>
</evidence>
<evidence type="ECO:0000256" key="1">
    <source>
        <dbReference type="SAM" id="MobiDB-lite"/>
    </source>
</evidence>
<dbReference type="AlphaFoldDB" id="A0A919IRC4"/>
<proteinExistence type="predicted"/>
<protein>
    <submittedName>
        <fullName evidence="2">Uncharacterized protein</fullName>
    </submittedName>
</protein>
<accession>A0A919IRC4</accession>
<dbReference type="Proteomes" id="UP000619479">
    <property type="component" value="Unassembled WGS sequence"/>
</dbReference>
<feature type="region of interest" description="Disordered" evidence="1">
    <location>
        <begin position="38"/>
        <end position="62"/>
    </location>
</feature>
<comment type="caution">
    <text evidence="2">The sequence shown here is derived from an EMBL/GenBank/DDBJ whole genome shotgun (WGS) entry which is preliminary data.</text>
</comment>
<dbReference type="EMBL" id="BOMH01000067">
    <property type="protein sequence ID" value="GID69796.1"/>
    <property type="molecule type" value="Genomic_DNA"/>
</dbReference>